<evidence type="ECO:0000313" key="3">
    <source>
        <dbReference type="EMBL" id="CAB5219507.1"/>
    </source>
</evidence>
<sequence length="145" mass="15298">MSINPNAPVYPEKDISLLPTGDPWIGPSEPQYIDPNFGIPNDQAQPEVDISLLPGVVGQRGPKGDTGATGPAGQNGAPGVSGGYFEYTPPDARAVWNISHNLGYRPNVIVTNSVGTEFIGDIVYTDTNSLTITFTTAVYATAYLS</sequence>
<evidence type="ECO:0000313" key="2">
    <source>
        <dbReference type="EMBL" id="CAB4128770.1"/>
    </source>
</evidence>
<organism evidence="2">
    <name type="scientific">uncultured Caudovirales phage</name>
    <dbReference type="NCBI Taxonomy" id="2100421"/>
    <lineage>
        <taxon>Viruses</taxon>
        <taxon>Duplodnaviria</taxon>
        <taxon>Heunggongvirae</taxon>
        <taxon>Uroviricota</taxon>
        <taxon>Caudoviricetes</taxon>
        <taxon>Peduoviridae</taxon>
        <taxon>Maltschvirus</taxon>
        <taxon>Maltschvirus maltsch</taxon>
    </lineage>
</organism>
<feature type="region of interest" description="Disordered" evidence="1">
    <location>
        <begin position="56"/>
        <end position="77"/>
    </location>
</feature>
<name>A0A6J5L7P7_9CAUD</name>
<dbReference type="EMBL" id="LR796220">
    <property type="protein sequence ID" value="CAB4128770.1"/>
    <property type="molecule type" value="Genomic_DNA"/>
</dbReference>
<protein>
    <recommendedName>
        <fullName evidence="4">Collagen triple helix repeat</fullName>
    </recommendedName>
</protein>
<reference evidence="2" key="1">
    <citation type="submission" date="2020-04" db="EMBL/GenBank/DDBJ databases">
        <authorList>
            <person name="Chiriac C."/>
            <person name="Salcher M."/>
            <person name="Ghai R."/>
            <person name="Kavagutti S V."/>
        </authorList>
    </citation>
    <scope>NUCLEOTIDE SEQUENCE</scope>
</reference>
<dbReference type="EMBL" id="LR798276">
    <property type="protein sequence ID" value="CAB5219507.1"/>
    <property type="molecule type" value="Genomic_DNA"/>
</dbReference>
<gene>
    <name evidence="2" type="ORF">UFOVP110_79</name>
    <name evidence="3" type="ORF">UFOVP223_85</name>
</gene>
<evidence type="ECO:0000256" key="1">
    <source>
        <dbReference type="SAM" id="MobiDB-lite"/>
    </source>
</evidence>
<dbReference type="Gene3D" id="1.20.5.320">
    <property type="entry name" value="6-Phosphogluconate Dehydrogenase, domain 3"/>
    <property type="match status" value="1"/>
</dbReference>
<proteinExistence type="predicted"/>
<accession>A0A6J5L7P7</accession>
<evidence type="ECO:0008006" key="4">
    <source>
        <dbReference type="Google" id="ProtNLM"/>
    </source>
</evidence>